<dbReference type="Proteomes" id="UP001215598">
    <property type="component" value="Unassembled WGS sequence"/>
</dbReference>
<gene>
    <name evidence="2" type="ORF">B0H16DRAFT_1721535</name>
</gene>
<protein>
    <recommendedName>
        <fullName evidence="4">RNase III domain-containing protein</fullName>
    </recommendedName>
</protein>
<evidence type="ECO:0000256" key="1">
    <source>
        <dbReference type="SAM" id="MobiDB-lite"/>
    </source>
</evidence>
<accession>A0AAD7NF10</accession>
<organism evidence="2 3">
    <name type="scientific">Mycena metata</name>
    <dbReference type="NCBI Taxonomy" id="1033252"/>
    <lineage>
        <taxon>Eukaryota</taxon>
        <taxon>Fungi</taxon>
        <taxon>Dikarya</taxon>
        <taxon>Basidiomycota</taxon>
        <taxon>Agaricomycotina</taxon>
        <taxon>Agaricomycetes</taxon>
        <taxon>Agaricomycetidae</taxon>
        <taxon>Agaricales</taxon>
        <taxon>Marasmiineae</taxon>
        <taxon>Mycenaceae</taxon>
        <taxon>Mycena</taxon>
    </lineage>
</organism>
<feature type="compositionally biased region" description="Polar residues" evidence="1">
    <location>
        <begin position="338"/>
        <end position="349"/>
    </location>
</feature>
<reference evidence="2" key="1">
    <citation type="submission" date="2023-03" db="EMBL/GenBank/DDBJ databases">
        <title>Massive genome expansion in bonnet fungi (Mycena s.s.) driven by repeated elements and novel gene families across ecological guilds.</title>
        <authorList>
            <consortium name="Lawrence Berkeley National Laboratory"/>
            <person name="Harder C.B."/>
            <person name="Miyauchi S."/>
            <person name="Viragh M."/>
            <person name="Kuo A."/>
            <person name="Thoen E."/>
            <person name="Andreopoulos B."/>
            <person name="Lu D."/>
            <person name="Skrede I."/>
            <person name="Drula E."/>
            <person name="Henrissat B."/>
            <person name="Morin E."/>
            <person name="Kohler A."/>
            <person name="Barry K."/>
            <person name="LaButti K."/>
            <person name="Morin E."/>
            <person name="Salamov A."/>
            <person name="Lipzen A."/>
            <person name="Mereny Z."/>
            <person name="Hegedus B."/>
            <person name="Baldrian P."/>
            <person name="Stursova M."/>
            <person name="Weitz H."/>
            <person name="Taylor A."/>
            <person name="Grigoriev I.V."/>
            <person name="Nagy L.G."/>
            <person name="Martin F."/>
            <person name="Kauserud H."/>
        </authorList>
    </citation>
    <scope>NUCLEOTIDE SEQUENCE</scope>
    <source>
        <strain evidence="2">CBHHK182m</strain>
    </source>
</reference>
<feature type="region of interest" description="Disordered" evidence="1">
    <location>
        <begin position="278"/>
        <end position="349"/>
    </location>
</feature>
<keyword evidence="3" id="KW-1185">Reference proteome</keyword>
<comment type="caution">
    <text evidence="2">The sequence shown here is derived from an EMBL/GenBank/DDBJ whole genome shotgun (WGS) entry which is preliminary data.</text>
</comment>
<dbReference type="AlphaFoldDB" id="A0AAD7NF10"/>
<sequence>MTPLEPSVGEALRSKVDSSTFSFRSPSVVEEVWTSIQDAPDHVCEEFVLIGDHILRACFLSVMLKREFPRPNGFLATVRDLVLSANVYAALVTRAGIQWRGASTRPAAEAFLIFAAALHTTLDNYRAFLDWFRETFVPLIQVVEEMYGITQSNPATYAPALDILAQIKTIQLQWRVWNGSQEDEGPLPASASLQKASFLIWNASTSAGKELATLAGATISPVIRLAENTIRASTPKWFRSRKLKRANSQRRVSSILDSRPSLASRALLNPEALTGIPHPPAFAGPASNYASRPPPQATTTPISPLSASSNGPYPFRYTVTTRPKETAPNPAPLMLPRTPNSGFRNIWTE</sequence>
<proteinExistence type="predicted"/>
<feature type="compositionally biased region" description="Polar residues" evidence="1">
    <location>
        <begin position="297"/>
        <end position="311"/>
    </location>
</feature>
<name>A0AAD7NF10_9AGAR</name>
<evidence type="ECO:0008006" key="4">
    <source>
        <dbReference type="Google" id="ProtNLM"/>
    </source>
</evidence>
<evidence type="ECO:0000313" key="2">
    <source>
        <dbReference type="EMBL" id="KAJ7757068.1"/>
    </source>
</evidence>
<dbReference type="EMBL" id="JARKIB010000045">
    <property type="protein sequence ID" value="KAJ7757068.1"/>
    <property type="molecule type" value="Genomic_DNA"/>
</dbReference>
<evidence type="ECO:0000313" key="3">
    <source>
        <dbReference type="Proteomes" id="UP001215598"/>
    </source>
</evidence>